<organism evidence="2 3">
    <name type="scientific">Atlanticothrix silvestris CENA357</name>
    <dbReference type="NCBI Taxonomy" id="1725252"/>
    <lineage>
        <taxon>Bacteria</taxon>
        <taxon>Bacillati</taxon>
        <taxon>Cyanobacteriota</taxon>
        <taxon>Cyanophyceae</taxon>
        <taxon>Nostocales</taxon>
        <taxon>Nodulariaceae</taxon>
        <taxon>Atlanticothrix</taxon>
        <taxon>Atlanticothrix silvestris</taxon>
    </lineage>
</organism>
<dbReference type="Proteomes" id="UP000599391">
    <property type="component" value="Unassembled WGS sequence"/>
</dbReference>
<dbReference type="PANTHER" id="PTHR43179:SF7">
    <property type="entry name" value="RHAMNOSYLTRANSFERASE WBBL"/>
    <property type="match status" value="1"/>
</dbReference>
<dbReference type="Pfam" id="PF00535">
    <property type="entry name" value="Glycos_transf_2"/>
    <property type="match status" value="1"/>
</dbReference>
<sequence length="302" mass="34382">MNNQPNKFITVIVPVFNDSKKLKLCLNALENQTYPKHLYEVIVVDNASEEDIKSVSVCFAQTKFCYEGCPGSYTARNKGISLAKGEILAFTDSDCIPASDWIEKGVNSLLNIPNCGLVAGKIDLFFQNPDRPTSVEIFESIYLNFPQQEKLQNLHYGMTANIFTFRHIFDDVGYFDGTLKSGGDRQWGQRVFAAGYKQVYADDVRVAHPARHSLSQLRKRVARLTGGKFDRMMSHNPSTTEIVGDLVETFKPPFRSLYHAWTIEELKNIQQKLQFIFIMLFVRYVVIVEKLRLYLGGNSQRG</sequence>
<evidence type="ECO:0000259" key="1">
    <source>
        <dbReference type="Pfam" id="PF00535"/>
    </source>
</evidence>
<dbReference type="InterPro" id="IPR001173">
    <property type="entry name" value="Glyco_trans_2-like"/>
</dbReference>
<feature type="domain" description="Glycosyltransferase 2-like" evidence="1">
    <location>
        <begin position="10"/>
        <end position="172"/>
    </location>
</feature>
<gene>
    <name evidence="2" type="ORF">I8751_01520</name>
</gene>
<dbReference type="AlphaFoldDB" id="A0A8J7L1D2"/>
<dbReference type="RefSeq" id="WP_214437403.1">
    <property type="nucleotide sequence ID" value="NZ_JAECZB010000002.1"/>
</dbReference>
<dbReference type="Gene3D" id="3.90.550.10">
    <property type="entry name" value="Spore Coat Polysaccharide Biosynthesis Protein SpsA, Chain A"/>
    <property type="match status" value="1"/>
</dbReference>
<dbReference type="InterPro" id="IPR029044">
    <property type="entry name" value="Nucleotide-diphossugar_trans"/>
</dbReference>
<evidence type="ECO:0000313" key="2">
    <source>
        <dbReference type="EMBL" id="MBH8551087.1"/>
    </source>
</evidence>
<protein>
    <submittedName>
        <fullName evidence="2">Glycosyltransferase family 2 protein</fullName>
    </submittedName>
</protein>
<dbReference type="SUPFAM" id="SSF53448">
    <property type="entry name" value="Nucleotide-diphospho-sugar transferases"/>
    <property type="match status" value="1"/>
</dbReference>
<proteinExistence type="predicted"/>
<reference evidence="2 3" key="1">
    <citation type="journal article" date="2021" name="Int. J. Syst. Evol. Microbiol.">
        <title>Amazonocrinis nigriterrae gen. nov., sp. nov., Atlanticothrix silvestris gen. nov., sp. nov. and Dendronalium phyllosphericum gen. nov., sp. nov., nostocacean cyanobacteria from Brazilian environments.</title>
        <authorList>
            <person name="Alvarenga D.O."/>
            <person name="Andreote A.P.D."/>
            <person name="Branco L.H.Z."/>
            <person name="Delbaje E."/>
            <person name="Cruz R.B."/>
            <person name="Varani A.M."/>
            <person name="Fiore M.F."/>
        </authorList>
    </citation>
    <scope>NUCLEOTIDE SEQUENCE [LARGE SCALE GENOMIC DNA]</scope>
    <source>
        <strain evidence="2 3">CENA357</strain>
    </source>
</reference>
<dbReference type="EMBL" id="JAECZB010000002">
    <property type="protein sequence ID" value="MBH8551087.1"/>
    <property type="molecule type" value="Genomic_DNA"/>
</dbReference>
<evidence type="ECO:0000313" key="3">
    <source>
        <dbReference type="Proteomes" id="UP000599391"/>
    </source>
</evidence>
<name>A0A8J7L1D2_9CYAN</name>
<dbReference type="PANTHER" id="PTHR43179">
    <property type="entry name" value="RHAMNOSYLTRANSFERASE WBBL"/>
    <property type="match status" value="1"/>
</dbReference>
<keyword evidence="3" id="KW-1185">Reference proteome</keyword>
<accession>A0A8J7L1D2</accession>
<comment type="caution">
    <text evidence="2">The sequence shown here is derived from an EMBL/GenBank/DDBJ whole genome shotgun (WGS) entry which is preliminary data.</text>
</comment>
<dbReference type="CDD" id="cd00761">
    <property type="entry name" value="Glyco_tranf_GTA_type"/>
    <property type="match status" value="1"/>
</dbReference>